<organism evidence="1">
    <name type="scientific">uncultured Rubrobacteraceae bacterium</name>
    <dbReference type="NCBI Taxonomy" id="349277"/>
    <lineage>
        <taxon>Bacteria</taxon>
        <taxon>Bacillati</taxon>
        <taxon>Actinomycetota</taxon>
        <taxon>Rubrobacteria</taxon>
        <taxon>Rubrobacterales</taxon>
        <taxon>Rubrobacteraceae</taxon>
        <taxon>environmental samples</taxon>
    </lineage>
</organism>
<dbReference type="InterPro" id="IPR053152">
    <property type="entry name" value="Hydrolase_YcaC-like"/>
</dbReference>
<dbReference type="EMBL" id="CADCVC010000028">
    <property type="protein sequence ID" value="CAA9426501.1"/>
    <property type="molecule type" value="Genomic_DNA"/>
</dbReference>
<accession>A0A6J4PZG7</accession>
<protein>
    <submittedName>
        <fullName evidence="1">Uncharacterized protein</fullName>
    </submittedName>
</protein>
<dbReference type="PANTHER" id="PTHR43559">
    <property type="entry name" value="HYDROLASE YCAC-RELATED"/>
    <property type="match status" value="1"/>
</dbReference>
<dbReference type="SUPFAM" id="SSF52499">
    <property type="entry name" value="Isochorismatase-like hydrolases"/>
    <property type="match status" value="1"/>
</dbReference>
<proteinExistence type="predicted"/>
<dbReference type="InterPro" id="IPR036380">
    <property type="entry name" value="Isochorismatase-like_sf"/>
</dbReference>
<reference evidence="1" key="1">
    <citation type="submission" date="2020-02" db="EMBL/GenBank/DDBJ databases">
        <authorList>
            <person name="Meier V. D."/>
        </authorList>
    </citation>
    <scope>NUCLEOTIDE SEQUENCE</scope>
    <source>
        <strain evidence="1">AVDCRST_MAG80</strain>
    </source>
</reference>
<evidence type="ECO:0000313" key="1">
    <source>
        <dbReference type="EMBL" id="CAA9426501.1"/>
    </source>
</evidence>
<name>A0A6J4PZG7_9ACTN</name>
<gene>
    <name evidence="1" type="ORF">AVDCRST_MAG80-261</name>
</gene>
<dbReference type="PANTHER" id="PTHR43559:SF1">
    <property type="entry name" value="HYDROLASE"/>
    <property type="match status" value="1"/>
</dbReference>
<dbReference type="AlphaFoldDB" id="A0A6J4PZG7"/>
<dbReference type="Gene3D" id="3.40.50.850">
    <property type="entry name" value="Isochorismatase-like"/>
    <property type="match status" value="1"/>
</dbReference>
<sequence length="127" mass="13998">MNHDDANTTTRAAALDKLTPENAAFLPIDYMHGLISAARSIEPGELRNNAVALAKIARLFGLPAVGTGDTTGRTWMGAEMGEISEVLPDMPVFPRTTVSAWEWPEYREAVEPRAFSRILTAWKARTR</sequence>